<organism evidence="10 11">
    <name type="scientific">Phoenicopterus ruber ruber</name>
    <dbReference type="NCBI Taxonomy" id="9218"/>
    <lineage>
        <taxon>Eukaryota</taxon>
        <taxon>Metazoa</taxon>
        <taxon>Chordata</taxon>
        <taxon>Craniata</taxon>
        <taxon>Vertebrata</taxon>
        <taxon>Euteleostomi</taxon>
        <taxon>Archelosauria</taxon>
        <taxon>Archosauria</taxon>
        <taxon>Dinosauria</taxon>
        <taxon>Saurischia</taxon>
        <taxon>Theropoda</taxon>
        <taxon>Coelurosauria</taxon>
        <taxon>Aves</taxon>
        <taxon>Neognathae</taxon>
        <taxon>Neoaves</taxon>
        <taxon>Mirandornithes</taxon>
        <taxon>Phoenicopteriformes</taxon>
        <taxon>Phoenicopteridae</taxon>
        <taxon>Phoenicopterus</taxon>
    </lineage>
</organism>
<dbReference type="CDD" id="cd09974">
    <property type="entry name" value="LOTUS_3_TDRD7"/>
    <property type="match status" value="1"/>
</dbReference>
<dbReference type="GO" id="GO:0007283">
    <property type="term" value="P:spermatogenesis"/>
    <property type="evidence" value="ECO:0007669"/>
    <property type="project" value="UniProtKB-KW"/>
</dbReference>
<keyword evidence="6" id="KW-0694">RNA-binding</keyword>
<dbReference type="GO" id="GO:0070306">
    <property type="term" value="P:lens fiber cell differentiation"/>
    <property type="evidence" value="ECO:0007669"/>
    <property type="project" value="TreeGrafter"/>
</dbReference>
<dbReference type="InterPro" id="IPR025605">
    <property type="entry name" value="OST-HTH/LOTUS_dom"/>
</dbReference>
<dbReference type="GO" id="GO:0002089">
    <property type="term" value="P:lens morphogenesis in camera-type eye"/>
    <property type="evidence" value="ECO:0007669"/>
    <property type="project" value="TreeGrafter"/>
</dbReference>
<feature type="domain" description="HTH OST-type" evidence="9">
    <location>
        <begin position="138"/>
        <end position="207"/>
    </location>
</feature>
<dbReference type="InterPro" id="IPR050621">
    <property type="entry name" value="Tudor_domain_containing"/>
</dbReference>
<keyword evidence="2" id="KW-0963">Cytoplasm</keyword>
<dbReference type="GO" id="GO:0030719">
    <property type="term" value="P:P granule organization"/>
    <property type="evidence" value="ECO:0007669"/>
    <property type="project" value="TreeGrafter"/>
</dbReference>
<evidence type="ECO:0000256" key="1">
    <source>
        <dbReference type="ARBA" id="ARBA00004496"/>
    </source>
</evidence>
<dbReference type="PANTHER" id="PTHR22948">
    <property type="entry name" value="TUDOR DOMAIN CONTAINING PROTEIN"/>
    <property type="match status" value="1"/>
</dbReference>
<dbReference type="EMBL" id="KK417828">
    <property type="protein sequence ID" value="KFQ85768.1"/>
    <property type="molecule type" value="Genomic_DNA"/>
</dbReference>
<reference evidence="10 11" key="1">
    <citation type="submission" date="2014-04" db="EMBL/GenBank/DDBJ databases">
        <title>Genome evolution of avian class.</title>
        <authorList>
            <person name="Zhang G."/>
            <person name="Li C."/>
        </authorList>
    </citation>
    <scope>NUCLEOTIDE SEQUENCE [LARGE SCALE GENOMIC DNA]</scope>
    <source>
        <strain evidence="10">BGI_N337</strain>
    </source>
</reference>
<accession>A0A091V7S4</accession>
<dbReference type="PROSITE" id="PS50304">
    <property type="entry name" value="TUDOR"/>
    <property type="match status" value="1"/>
</dbReference>
<dbReference type="InterPro" id="IPR035437">
    <property type="entry name" value="SNase_OB-fold_sf"/>
</dbReference>
<sequence>SRLYFCLTENLNTSIAETHTVASGPSAAHVNEVQSRIREILSKCSSGVWVSKMPQIYREMYWEELSTAVLRQLENWPHVCTVEKVHRGDQMDGLLYPAKKIPPIAKSDTEQEKASQNVTSSKVDPLLKPNTETAPASLSSDFKQKVVNILLKYSSGLWANALPKLYQDTYQVKFPEDILNNLELLSDVCVVDYVSEVPRKAILYAKPQRCIDENLNVTEKVQKHDGVKATAEKQYEESKDQYSENITVPPLIIPSEGSVSVMVLELKNTNEVLIYVGKDYSSAQEQMEDDMKAYYSQNSTVSLAQSLSVGQLVAVHAEEDAWLRARIISLEDNRIKASNYFFWRLEKGLKQSWFLDTHMACLTGLEVFCDDPVLVKTVESQTCSKIFAVEILEKSDIPLLVLYDTSGEDDININATCLKALYDKSLELHLQVDALYTNVRVTSVFSDGSLYCQVPSKGLSRLSEILQKLEDYFHYKQTSEFNVSLPFCGKICLFPSKGKWARVEIRIIHTRRALDVQFMDTGTVATVKVSELREIPPQFLREVIAIPPQAIKCCLADLPPNTGMWTPDAVLWLRDIVMNCPEFSMKVVKQDGSKGIAHVYLFAPENFPDMDHSVNRQIKSADLWKHQKDVFLSVTPSGTSSTKVTSNAVSALRLTSGKLEKSFSDSAREPSSTVSTVDMPPPLPLSKTGELMDVYVSVACHPGHFIVQPWKELHNLEALMEEMILYYSRAEEKPVNIEKNKLYAAKIENQWYRVIIKGILRNGFLSVYELDYGKHEFVSIEKVQPLMDTFRKLPFQAITAQLAGVKSQQWSEEASIVFRNLVEKKPLVAQIQAVNESTNSWDRKIVTFLVDTSLPDTDIWIHDFVSQSLVEFSKDD</sequence>
<dbReference type="PANTHER" id="PTHR22948:SF14">
    <property type="entry name" value="TUDOR DOMAIN-CONTAINING PROTEIN 7"/>
    <property type="match status" value="1"/>
</dbReference>
<comment type="subcellular location">
    <subcellularLocation>
        <location evidence="1">Cytoplasm</location>
    </subcellularLocation>
</comment>
<gene>
    <name evidence="10" type="ORF">N337_01986</name>
</gene>
<dbReference type="PROSITE" id="PS51644">
    <property type="entry name" value="HTH_OST"/>
    <property type="match status" value="2"/>
</dbReference>
<dbReference type="OrthoDB" id="10034606at2759"/>
<keyword evidence="3" id="KW-0677">Repeat</keyword>
<evidence type="ECO:0000256" key="2">
    <source>
        <dbReference type="ARBA" id="ARBA00022490"/>
    </source>
</evidence>
<dbReference type="FunFam" id="3.30.420.610:FF:000009">
    <property type="entry name" value="Tudor domain-containing protein 7 isoform X2"/>
    <property type="match status" value="1"/>
</dbReference>
<evidence type="ECO:0000256" key="5">
    <source>
        <dbReference type="ARBA" id="ARBA00022871"/>
    </source>
</evidence>
<dbReference type="GO" id="GO:0003723">
    <property type="term" value="F:RNA binding"/>
    <property type="evidence" value="ECO:0007669"/>
    <property type="project" value="UniProtKB-KW"/>
</dbReference>
<dbReference type="InterPro" id="IPR041966">
    <property type="entry name" value="LOTUS-like"/>
</dbReference>
<dbReference type="CDD" id="cd09973">
    <property type="entry name" value="LOTUS_2_TDRD7"/>
    <property type="match status" value="1"/>
</dbReference>
<evidence type="ECO:0000256" key="6">
    <source>
        <dbReference type="ARBA" id="ARBA00022884"/>
    </source>
</evidence>
<evidence type="ECO:0000313" key="11">
    <source>
        <dbReference type="Proteomes" id="UP000053700"/>
    </source>
</evidence>
<feature type="non-terminal residue" evidence="10">
    <location>
        <position position="1"/>
    </location>
</feature>
<dbReference type="InterPro" id="IPR002999">
    <property type="entry name" value="Tudor"/>
</dbReference>
<dbReference type="Proteomes" id="UP000053700">
    <property type="component" value="Unassembled WGS sequence"/>
</dbReference>
<dbReference type="Gene3D" id="2.40.50.90">
    <property type="match status" value="2"/>
</dbReference>
<dbReference type="Gene3D" id="2.30.30.140">
    <property type="match status" value="3"/>
</dbReference>
<evidence type="ECO:0000259" key="8">
    <source>
        <dbReference type="PROSITE" id="PS50304"/>
    </source>
</evidence>
<feature type="region of interest" description="Disordered" evidence="7">
    <location>
        <begin position="106"/>
        <end position="134"/>
    </location>
</feature>
<feature type="domain" description="HTH OST-type" evidence="9">
    <location>
        <begin position="29"/>
        <end position="99"/>
    </location>
</feature>
<dbReference type="AlphaFoldDB" id="A0A091V7S4"/>
<keyword evidence="4" id="KW-0221">Differentiation</keyword>
<dbReference type="InterPro" id="IPR037978">
    <property type="entry name" value="TDRD7_LOTUS_3"/>
</dbReference>
<evidence type="ECO:0000256" key="3">
    <source>
        <dbReference type="ARBA" id="ARBA00022737"/>
    </source>
</evidence>
<dbReference type="Gene3D" id="3.30.420.610">
    <property type="entry name" value="LOTUS domain-like"/>
    <property type="match status" value="2"/>
</dbReference>
<name>A0A091V7S4_PHORB</name>
<dbReference type="CDD" id="cd20428">
    <property type="entry name" value="Tudor_TDRD7_rpt2"/>
    <property type="match status" value="1"/>
</dbReference>
<evidence type="ECO:0000256" key="4">
    <source>
        <dbReference type="ARBA" id="ARBA00022782"/>
    </source>
</evidence>
<evidence type="ECO:0000256" key="7">
    <source>
        <dbReference type="SAM" id="MobiDB-lite"/>
    </source>
</evidence>
<evidence type="ECO:0000259" key="9">
    <source>
        <dbReference type="PROSITE" id="PS51644"/>
    </source>
</evidence>
<dbReference type="Pfam" id="PF00567">
    <property type="entry name" value="TUDOR"/>
    <property type="match status" value="3"/>
</dbReference>
<feature type="region of interest" description="Disordered" evidence="7">
    <location>
        <begin position="661"/>
        <end position="681"/>
    </location>
</feature>
<keyword evidence="11" id="KW-1185">Reference proteome</keyword>
<dbReference type="SUPFAM" id="SSF63748">
    <property type="entry name" value="Tudor/PWWP/MBT"/>
    <property type="match status" value="2"/>
</dbReference>
<feature type="non-terminal residue" evidence="10">
    <location>
        <position position="876"/>
    </location>
</feature>
<dbReference type="GO" id="GO:0034587">
    <property type="term" value="P:piRNA processing"/>
    <property type="evidence" value="ECO:0007669"/>
    <property type="project" value="TreeGrafter"/>
</dbReference>
<dbReference type="InterPro" id="IPR047448">
    <property type="entry name" value="Tudor_TDRD7_rpt2"/>
</dbReference>
<evidence type="ECO:0000313" key="10">
    <source>
        <dbReference type="EMBL" id="KFQ85768.1"/>
    </source>
</evidence>
<keyword evidence="5" id="KW-0744">Spermatogenesis</keyword>
<dbReference type="GO" id="GO:0043186">
    <property type="term" value="C:P granule"/>
    <property type="evidence" value="ECO:0007669"/>
    <property type="project" value="TreeGrafter"/>
</dbReference>
<dbReference type="SMART" id="SM00333">
    <property type="entry name" value="TUDOR"/>
    <property type="match status" value="2"/>
</dbReference>
<protein>
    <submittedName>
        <fullName evidence="10">Tudor domain-containing protein 7</fullName>
    </submittedName>
</protein>
<proteinExistence type="predicted"/>
<feature type="domain" description="Tudor" evidence="8">
    <location>
        <begin position="485"/>
        <end position="542"/>
    </location>
</feature>